<reference evidence="7" key="1">
    <citation type="submission" date="2025-08" db="UniProtKB">
        <authorList>
            <consortium name="Ensembl"/>
        </authorList>
    </citation>
    <scope>IDENTIFICATION</scope>
</reference>
<proteinExistence type="predicted"/>
<dbReference type="Ensembl" id="ENSCVAT00000010284.1">
    <property type="protein sequence ID" value="ENSCVAP00000003292.1"/>
    <property type="gene ID" value="ENSCVAG00000004462.1"/>
</dbReference>
<keyword evidence="2" id="KW-0378">Hydrolase</keyword>
<dbReference type="InterPro" id="IPR001314">
    <property type="entry name" value="Peptidase_S1A"/>
</dbReference>
<evidence type="ECO:0000256" key="5">
    <source>
        <dbReference type="SAM" id="SignalP"/>
    </source>
</evidence>
<feature type="domain" description="Peptidase S1" evidence="6">
    <location>
        <begin position="17"/>
        <end position="143"/>
    </location>
</feature>
<evidence type="ECO:0000313" key="7">
    <source>
        <dbReference type="Ensembl" id="ENSCVAP00000003292.1"/>
    </source>
</evidence>
<sequence length="178" mass="19266">MTLLIFTILMCVVGAQIVGSQDATPQHWPWQASLWQGGSSFCGGSLITDQWVLTGAGCVRSGISTIEVHLGFHGLSSLNSNKVIRGIDGFICHPAYNSMLENDMCLLKLSSRVRITDYIQPVCLASGASTFLNGTTSWVTGFGDFETHVSSTGKRSRRTTGGVQWVYVGARWIGEFQG</sequence>
<reference evidence="7" key="2">
    <citation type="submission" date="2025-09" db="UniProtKB">
        <authorList>
            <consortium name="Ensembl"/>
        </authorList>
    </citation>
    <scope>IDENTIFICATION</scope>
</reference>
<evidence type="ECO:0000256" key="2">
    <source>
        <dbReference type="ARBA" id="ARBA00022801"/>
    </source>
</evidence>
<accession>A0A3Q2CED8</accession>
<dbReference type="GO" id="GO:0004252">
    <property type="term" value="F:serine-type endopeptidase activity"/>
    <property type="evidence" value="ECO:0007669"/>
    <property type="project" value="InterPro"/>
</dbReference>
<evidence type="ECO:0000256" key="1">
    <source>
        <dbReference type="ARBA" id="ARBA00022670"/>
    </source>
</evidence>
<dbReference type="InterPro" id="IPR009003">
    <property type="entry name" value="Peptidase_S1_PA"/>
</dbReference>
<feature type="chain" id="PRO_5045275609" description="Peptidase S1 domain-containing protein" evidence="5">
    <location>
        <begin position="16"/>
        <end position="178"/>
    </location>
</feature>
<dbReference type="GeneTree" id="ENSGT00940000163852"/>
<dbReference type="PANTHER" id="PTHR24252:SF7">
    <property type="entry name" value="HYALIN"/>
    <property type="match status" value="1"/>
</dbReference>
<keyword evidence="4" id="KW-1015">Disulfide bond</keyword>
<organism evidence="7 8">
    <name type="scientific">Cyprinodon variegatus</name>
    <name type="common">Sheepshead minnow</name>
    <dbReference type="NCBI Taxonomy" id="28743"/>
    <lineage>
        <taxon>Eukaryota</taxon>
        <taxon>Metazoa</taxon>
        <taxon>Chordata</taxon>
        <taxon>Craniata</taxon>
        <taxon>Vertebrata</taxon>
        <taxon>Euteleostomi</taxon>
        <taxon>Actinopterygii</taxon>
        <taxon>Neopterygii</taxon>
        <taxon>Teleostei</taxon>
        <taxon>Neoteleostei</taxon>
        <taxon>Acanthomorphata</taxon>
        <taxon>Ovalentaria</taxon>
        <taxon>Atherinomorphae</taxon>
        <taxon>Cyprinodontiformes</taxon>
        <taxon>Cyprinodontidae</taxon>
        <taxon>Cyprinodon</taxon>
    </lineage>
</organism>
<dbReference type="Proteomes" id="UP000265020">
    <property type="component" value="Unassembled WGS sequence"/>
</dbReference>
<dbReference type="Pfam" id="PF00089">
    <property type="entry name" value="Trypsin"/>
    <property type="match status" value="1"/>
</dbReference>
<evidence type="ECO:0000313" key="8">
    <source>
        <dbReference type="Proteomes" id="UP000265020"/>
    </source>
</evidence>
<dbReference type="SUPFAM" id="SSF50494">
    <property type="entry name" value="Trypsin-like serine proteases"/>
    <property type="match status" value="1"/>
</dbReference>
<dbReference type="AlphaFoldDB" id="A0A3Q2CED8"/>
<dbReference type="OMA" id="SWCGASL"/>
<dbReference type="PRINTS" id="PR00722">
    <property type="entry name" value="CHYMOTRYPSIN"/>
</dbReference>
<keyword evidence="1" id="KW-0645">Protease</keyword>
<dbReference type="InterPro" id="IPR001254">
    <property type="entry name" value="Trypsin_dom"/>
</dbReference>
<evidence type="ECO:0000259" key="6">
    <source>
        <dbReference type="PROSITE" id="PS50240"/>
    </source>
</evidence>
<keyword evidence="8" id="KW-1185">Reference proteome</keyword>
<evidence type="ECO:0000256" key="3">
    <source>
        <dbReference type="ARBA" id="ARBA00022825"/>
    </source>
</evidence>
<feature type="signal peptide" evidence="5">
    <location>
        <begin position="1"/>
        <end position="15"/>
    </location>
</feature>
<dbReference type="SMART" id="SM00020">
    <property type="entry name" value="Tryp_SPc"/>
    <property type="match status" value="1"/>
</dbReference>
<keyword evidence="5" id="KW-0732">Signal</keyword>
<name>A0A3Q2CED8_CYPVA</name>
<evidence type="ECO:0000256" key="4">
    <source>
        <dbReference type="ARBA" id="ARBA00023157"/>
    </source>
</evidence>
<dbReference type="Gene3D" id="2.40.10.10">
    <property type="entry name" value="Trypsin-like serine proteases"/>
    <property type="match status" value="1"/>
</dbReference>
<keyword evidence="3" id="KW-0720">Serine protease</keyword>
<dbReference type="GO" id="GO:0006508">
    <property type="term" value="P:proteolysis"/>
    <property type="evidence" value="ECO:0007669"/>
    <property type="project" value="UniProtKB-KW"/>
</dbReference>
<dbReference type="CDD" id="cd00190">
    <property type="entry name" value="Tryp_SPc"/>
    <property type="match status" value="1"/>
</dbReference>
<dbReference type="PANTHER" id="PTHR24252">
    <property type="entry name" value="ACROSIN-RELATED"/>
    <property type="match status" value="1"/>
</dbReference>
<protein>
    <recommendedName>
        <fullName evidence="6">Peptidase S1 domain-containing protein</fullName>
    </recommendedName>
</protein>
<dbReference type="STRING" id="28743.ENSCVAP00000003292"/>
<dbReference type="InterPro" id="IPR043504">
    <property type="entry name" value="Peptidase_S1_PA_chymotrypsin"/>
</dbReference>
<dbReference type="PROSITE" id="PS50240">
    <property type="entry name" value="TRYPSIN_DOM"/>
    <property type="match status" value="1"/>
</dbReference>